<evidence type="ECO:0000259" key="3">
    <source>
        <dbReference type="PROSITE" id="PS50158"/>
    </source>
</evidence>
<evidence type="ECO:0000256" key="1">
    <source>
        <dbReference type="PROSITE-ProRule" id="PRU00047"/>
    </source>
</evidence>
<proteinExistence type="predicted"/>
<evidence type="ECO:0000313" key="5">
    <source>
        <dbReference type="RefSeq" id="XP_052744769.1"/>
    </source>
</evidence>
<feature type="domain" description="CCHC-type" evidence="3">
    <location>
        <begin position="235"/>
        <end position="250"/>
    </location>
</feature>
<reference evidence="5" key="1">
    <citation type="submission" date="2025-08" db="UniProtKB">
        <authorList>
            <consortium name="RefSeq"/>
        </authorList>
    </citation>
    <scope>IDENTIFICATION</scope>
</reference>
<dbReference type="PROSITE" id="PS50158">
    <property type="entry name" value="ZF_CCHC"/>
    <property type="match status" value="1"/>
</dbReference>
<keyword evidence="1" id="KW-0479">Metal-binding</keyword>
<dbReference type="InterPro" id="IPR036875">
    <property type="entry name" value="Znf_CCHC_sf"/>
</dbReference>
<sequence length="320" mass="36644">MQMDSILGPYNKGLGKRRRSHTDVSTDEEVPDENFFLHPQEICLPKKRRVNHLEADIVPKFDPGKKSTNVKGWLNKIDQLGDMYTWDERDRIFVMQVRLRGAAREWYDDLDDYGASWAQWKENLTKAFPRSTDYVDRLEEMLGRTKSDSETMTKYFHEKMSLIKKCELKGDAATSCLIRGLPTELRANAKAYNCTSPEELYYGFLSSLENYKNIEAKVTETKTSWQRGYDLPRTCFLCRKHGHEARDCRRCEVCLRVGHKAATCWFAAGAAGSTLSGGEHSAQTPRNVTQTQKNTDALPDRRGTRPMQDGRVLRGPTSSI</sequence>
<organism evidence="4 5">
    <name type="scientific">Bicyclus anynana</name>
    <name type="common">Squinting bush brown butterfly</name>
    <dbReference type="NCBI Taxonomy" id="110368"/>
    <lineage>
        <taxon>Eukaryota</taxon>
        <taxon>Metazoa</taxon>
        <taxon>Ecdysozoa</taxon>
        <taxon>Arthropoda</taxon>
        <taxon>Hexapoda</taxon>
        <taxon>Insecta</taxon>
        <taxon>Pterygota</taxon>
        <taxon>Neoptera</taxon>
        <taxon>Endopterygota</taxon>
        <taxon>Lepidoptera</taxon>
        <taxon>Glossata</taxon>
        <taxon>Ditrysia</taxon>
        <taxon>Papilionoidea</taxon>
        <taxon>Nymphalidae</taxon>
        <taxon>Satyrinae</taxon>
        <taxon>Satyrini</taxon>
        <taxon>Mycalesina</taxon>
        <taxon>Bicyclus</taxon>
    </lineage>
</organism>
<dbReference type="InterPro" id="IPR001878">
    <property type="entry name" value="Znf_CCHC"/>
</dbReference>
<keyword evidence="4" id="KW-1185">Reference proteome</keyword>
<dbReference type="GeneID" id="112043480"/>
<accession>A0ABM3M0C8</accession>
<feature type="region of interest" description="Disordered" evidence="2">
    <location>
        <begin position="1"/>
        <end position="29"/>
    </location>
</feature>
<keyword evidence="1" id="KW-0863">Zinc-finger</keyword>
<name>A0ABM3M0C8_BICAN</name>
<evidence type="ECO:0000313" key="4">
    <source>
        <dbReference type="Proteomes" id="UP001652582"/>
    </source>
</evidence>
<dbReference type="RefSeq" id="XP_052744769.1">
    <property type="nucleotide sequence ID" value="XM_052888809.1"/>
</dbReference>
<protein>
    <submittedName>
        <fullName evidence="5">Uncharacterized protein LOC112043480</fullName>
    </submittedName>
</protein>
<feature type="compositionally biased region" description="Polar residues" evidence="2">
    <location>
        <begin position="281"/>
        <end position="295"/>
    </location>
</feature>
<keyword evidence="1" id="KW-0862">Zinc</keyword>
<dbReference type="Proteomes" id="UP001652582">
    <property type="component" value="Chromosome 23"/>
</dbReference>
<dbReference type="Gene3D" id="4.10.60.10">
    <property type="entry name" value="Zinc finger, CCHC-type"/>
    <property type="match status" value="1"/>
</dbReference>
<evidence type="ECO:0000256" key="2">
    <source>
        <dbReference type="SAM" id="MobiDB-lite"/>
    </source>
</evidence>
<gene>
    <name evidence="5" type="primary">LOC112043480</name>
</gene>
<dbReference type="SUPFAM" id="SSF57756">
    <property type="entry name" value="Retrovirus zinc finger-like domains"/>
    <property type="match status" value="1"/>
</dbReference>
<feature type="region of interest" description="Disordered" evidence="2">
    <location>
        <begin position="276"/>
        <end position="320"/>
    </location>
</feature>